<dbReference type="InterPro" id="IPR006059">
    <property type="entry name" value="SBP"/>
</dbReference>
<dbReference type="EMBL" id="LYPC01000014">
    <property type="protein sequence ID" value="OCT15505.1"/>
    <property type="molecule type" value="Genomic_DNA"/>
</dbReference>
<dbReference type="PANTHER" id="PTHR43649:SF33">
    <property type="entry name" value="POLYGALACTURONAN_RHAMNOGALACTURONAN-BINDING PROTEIN YTCQ"/>
    <property type="match status" value="1"/>
</dbReference>
<dbReference type="STRING" id="512399.A8709_15630"/>
<dbReference type="Pfam" id="PF01547">
    <property type="entry name" value="SBP_bac_1"/>
    <property type="match status" value="1"/>
</dbReference>
<dbReference type="PROSITE" id="PS51257">
    <property type="entry name" value="PROKAR_LIPOPROTEIN"/>
    <property type="match status" value="1"/>
</dbReference>
<feature type="chain" id="PRO_5039618491" description="ABC transporter substrate-binding protein" evidence="6">
    <location>
        <begin position="22"/>
        <end position="440"/>
    </location>
</feature>
<accession>A0A1C1A4M8</accession>
<protein>
    <recommendedName>
        <fullName evidence="9">ABC transporter substrate-binding protein</fullName>
    </recommendedName>
</protein>
<evidence type="ECO:0008006" key="9">
    <source>
        <dbReference type="Google" id="ProtNLM"/>
    </source>
</evidence>
<evidence type="ECO:0000256" key="3">
    <source>
        <dbReference type="ARBA" id="ARBA00023136"/>
    </source>
</evidence>
<dbReference type="AlphaFoldDB" id="A0A1C1A4M8"/>
<keyword evidence="8" id="KW-1185">Reference proteome</keyword>
<proteinExistence type="predicted"/>
<dbReference type="Proteomes" id="UP000093309">
    <property type="component" value="Unassembled WGS sequence"/>
</dbReference>
<comment type="caution">
    <text evidence="7">The sequence shown here is derived from an EMBL/GenBank/DDBJ whole genome shotgun (WGS) entry which is preliminary data.</text>
</comment>
<evidence type="ECO:0000256" key="6">
    <source>
        <dbReference type="SAM" id="SignalP"/>
    </source>
</evidence>
<evidence type="ECO:0000313" key="7">
    <source>
        <dbReference type="EMBL" id="OCT15505.1"/>
    </source>
</evidence>
<keyword evidence="4" id="KW-0564">Palmitate</keyword>
<keyword evidence="1" id="KW-1003">Cell membrane</keyword>
<feature type="signal peptide" evidence="6">
    <location>
        <begin position="1"/>
        <end position="21"/>
    </location>
</feature>
<name>A0A1C1A4M8_9BACL</name>
<keyword evidence="2 6" id="KW-0732">Signal</keyword>
<evidence type="ECO:0000256" key="4">
    <source>
        <dbReference type="ARBA" id="ARBA00023139"/>
    </source>
</evidence>
<evidence type="ECO:0000256" key="2">
    <source>
        <dbReference type="ARBA" id="ARBA00022729"/>
    </source>
</evidence>
<organism evidence="7 8">
    <name type="scientific">Paenibacillus pectinilyticus</name>
    <dbReference type="NCBI Taxonomy" id="512399"/>
    <lineage>
        <taxon>Bacteria</taxon>
        <taxon>Bacillati</taxon>
        <taxon>Bacillota</taxon>
        <taxon>Bacilli</taxon>
        <taxon>Bacillales</taxon>
        <taxon>Paenibacillaceae</taxon>
        <taxon>Paenibacillus</taxon>
    </lineage>
</organism>
<dbReference type="SUPFAM" id="SSF53850">
    <property type="entry name" value="Periplasmic binding protein-like II"/>
    <property type="match status" value="1"/>
</dbReference>
<keyword evidence="3" id="KW-0472">Membrane</keyword>
<dbReference type="Gene3D" id="3.40.190.10">
    <property type="entry name" value="Periplasmic binding protein-like II"/>
    <property type="match status" value="2"/>
</dbReference>
<reference evidence="8" key="1">
    <citation type="submission" date="2016-05" db="EMBL/GenBank/DDBJ databases">
        <title>Paenibacillus oryzae. sp. nov., isolated from the rice root.</title>
        <authorList>
            <person name="Zhang J."/>
            <person name="Zhang X."/>
        </authorList>
    </citation>
    <scope>NUCLEOTIDE SEQUENCE [LARGE SCALE GENOMIC DNA]</scope>
    <source>
        <strain evidence="8">KCTC13222</strain>
    </source>
</reference>
<sequence>MKMKKWLTHSMGLVMVMSVFAGCSSKTETAATVSPAAQSTAAATTTAAQATTKPEDKISGKITFLNHRTDIAETKMKDYIAAFKKLYPNADVENEAVKDESNIVKVRAASQQLPDVVFVGGDAMKPQNYPDYFVPLDDLGLNGKVYFEDSFKVNGKLYGISSGGSITGVLYNKKAFESAGITSVPKTLDEFYADCEKLKSKGIVPVATNFKDKWPLSQYEVLAQSIAGDALIMDKLAVSDAPFTLDSSYGKALTILRTLADKKYTESDLFSTNWEASKKDLATGKFAMAVLGNWAIPQIIENGAQPDDIGFFPMPVDNNGTLVSPIGSDAALVVSKTSKNIETAKAFVKFFIEQSGYANDSGFVPPIKSEQPKLKQLADFMNGTKMLESSPTKDYTNQVSNKAQFAFPDLAQEFMTTKDQQSVLDKFNKKWAAARKTVTQ</sequence>
<dbReference type="PANTHER" id="PTHR43649">
    <property type="entry name" value="ARABINOSE-BINDING PROTEIN-RELATED"/>
    <property type="match status" value="1"/>
</dbReference>
<evidence type="ECO:0000256" key="5">
    <source>
        <dbReference type="ARBA" id="ARBA00023288"/>
    </source>
</evidence>
<keyword evidence="5" id="KW-0449">Lipoprotein</keyword>
<gene>
    <name evidence="7" type="ORF">A8709_15630</name>
</gene>
<evidence type="ECO:0000256" key="1">
    <source>
        <dbReference type="ARBA" id="ARBA00022475"/>
    </source>
</evidence>
<dbReference type="InterPro" id="IPR050490">
    <property type="entry name" value="Bact_solute-bd_prot1"/>
</dbReference>
<evidence type="ECO:0000313" key="8">
    <source>
        <dbReference type="Proteomes" id="UP000093309"/>
    </source>
</evidence>
<dbReference type="OrthoDB" id="2060074at2"/>